<gene>
    <name evidence="1" type="ORF">M136_0183</name>
</gene>
<dbReference type="EMBL" id="JGDJ01000130">
    <property type="protein sequence ID" value="EXZ30646.1"/>
    <property type="molecule type" value="Genomic_DNA"/>
</dbReference>
<dbReference type="SUPFAM" id="SSF53448">
    <property type="entry name" value="Nucleotide-diphospho-sugar transferases"/>
    <property type="match status" value="1"/>
</dbReference>
<dbReference type="AlphaFoldDB" id="A0A016AQW6"/>
<evidence type="ECO:0000313" key="2">
    <source>
        <dbReference type="Proteomes" id="UP000022082"/>
    </source>
</evidence>
<dbReference type="InterPro" id="IPR002495">
    <property type="entry name" value="Glyco_trans_8"/>
</dbReference>
<reference evidence="1 2" key="1">
    <citation type="submission" date="2014-02" db="EMBL/GenBank/DDBJ databases">
        <authorList>
            <person name="Sears C."/>
            <person name="Carroll K."/>
            <person name="Sack B.R."/>
            <person name="Qadri F."/>
            <person name="Myers L.L."/>
            <person name="Chung G.-T."/>
            <person name="Escheverria P."/>
            <person name="Fraser C.M."/>
            <person name="Sadzewicz L."/>
            <person name="Shefchek K.A."/>
            <person name="Tallon L."/>
            <person name="Das S.P."/>
            <person name="Daugherty S."/>
            <person name="Mongodin E.F."/>
        </authorList>
    </citation>
    <scope>NUCLEOTIDE SEQUENCE [LARGE SCALE GENOMIC DNA]</scope>
    <source>
        <strain evidence="1 2">S36L11</strain>
    </source>
</reference>
<dbReference type="Gene3D" id="3.90.550.10">
    <property type="entry name" value="Spore Coat Polysaccharide Biosynthesis Protein SpsA, Chain A"/>
    <property type="match status" value="1"/>
</dbReference>
<evidence type="ECO:0000313" key="1">
    <source>
        <dbReference type="EMBL" id="EXZ30646.1"/>
    </source>
</evidence>
<dbReference type="GO" id="GO:0016757">
    <property type="term" value="F:glycosyltransferase activity"/>
    <property type="evidence" value="ECO:0007669"/>
    <property type="project" value="InterPro"/>
</dbReference>
<dbReference type="Proteomes" id="UP000022082">
    <property type="component" value="Unassembled WGS sequence"/>
</dbReference>
<accession>A0A016AQW6</accession>
<proteinExistence type="predicted"/>
<name>A0A016AQW6_BACFG</name>
<dbReference type="Pfam" id="PF01501">
    <property type="entry name" value="Glyco_transf_8"/>
    <property type="match status" value="1"/>
</dbReference>
<protein>
    <submittedName>
        <fullName evidence="1">Glycosyl transferase 8 family protein</fullName>
    </submittedName>
</protein>
<sequence>MQLGCIEDIGSDEEEYYSRLQYDKKYSYFNAGVLLINLKYWREHKIDEMCEQYFLAHSDRIRFNDQDLLNALLYKDKLFVPFRWNVQDTFYRRTYSHKVKEHSGLKEALLHPAILHYTNKKPWNYDSMHPLKQEYFKYLDMTPWKGTRPIIDFQTRVITGFKRLLYITGIKKSKYINLKDYELAQ</sequence>
<comment type="caution">
    <text evidence="1">The sequence shown here is derived from an EMBL/GenBank/DDBJ whole genome shotgun (WGS) entry which is preliminary data.</text>
</comment>
<dbReference type="InterPro" id="IPR029044">
    <property type="entry name" value="Nucleotide-diphossugar_trans"/>
</dbReference>
<dbReference type="PATRIC" id="fig|1339327.3.peg.863"/>
<organism evidence="1 2">
    <name type="scientific">Bacteroides fragilis str. S36L11</name>
    <dbReference type="NCBI Taxonomy" id="1339327"/>
    <lineage>
        <taxon>Bacteria</taxon>
        <taxon>Pseudomonadati</taxon>
        <taxon>Bacteroidota</taxon>
        <taxon>Bacteroidia</taxon>
        <taxon>Bacteroidales</taxon>
        <taxon>Bacteroidaceae</taxon>
        <taxon>Bacteroides</taxon>
    </lineage>
</organism>
<keyword evidence="1" id="KW-0808">Transferase</keyword>